<evidence type="ECO:0000313" key="2">
    <source>
        <dbReference type="EMBL" id="BAA29894.1"/>
    </source>
</evidence>
<feature type="transmembrane region" description="Helical" evidence="1">
    <location>
        <begin position="60"/>
        <end position="78"/>
    </location>
</feature>
<gene>
    <name evidence="2" type="ordered locus">PH0801</name>
</gene>
<feature type="transmembrane region" description="Helical" evidence="1">
    <location>
        <begin position="25"/>
        <end position="48"/>
    </location>
</feature>
<dbReference type="EnsemblBacteria" id="BAA29894">
    <property type="protein sequence ID" value="BAA29894"/>
    <property type="gene ID" value="BAA29894"/>
</dbReference>
<evidence type="ECO:0000256" key="1">
    <source>
        <dbReference type="SAM" id="Phobius"/>
    </source>
</evidence>
<dbReference type="EMBL" id="BA000001">
    <property type="protein sequence ID" value="BAA29894.1"/>
    <property type="molecule type" value="Genomic_DNA"/>
</dbReference>
<accession>O58531</accession>
<keyword evidence="1" id="KW-0472">Membrane</keyword>
<sequence length="109" mass="11980">MCPPLAKIVSILSPMLTSYAVRSPIFLLLGCPKKLAIVLALLGLSTIIRADLTRSFTCSLIFPSITSLTFSLSLSISLRTSLRFTSSNFLISNSTKRQRICLIKPLKTF</sequence>
<keyword evidence="3" id="KW-1185">Reference proteome</keyword>
<protein>
    <submittedName>
        <fullName evidence="2">Uncharacterized protein</fullName>
    </submittedName>
</protein>
<keyword evidence="1" id="KW-0812">Transmembrane</keyword>
<dbReference type="KEGG" id="pho:PH0801"/>
<reference evidence="2 3" key="1">
    <citation type="journal article" date="1998" name="DNA Res.">
        <title>Complete sequence and gene organization of the genome of a hyper-thermophilic archaebacterium, Pyrococcus horikoshii OT3.</title>
        <authorList>
            <person name="Kawarabayasi Y."/>
            <person name="Sawada M."/>
            <person name="Horikawa H."/>
            <person name="Haikawa Y."/>
            <person name="Hino Y."/>
            <person name="Yamamoto S."/>
            <person name="Sekine M."/>
            <person name="Baba S."/>
            <person name="Kosugi H."/>
            <person name="Hosoyama A."/>
            <person name="Nagai Y."/>
            <person name="Sakai M."/>
            <person name="Ogura K."/>
            <person name="Otuka R."/>
            <person name="Nakazawa H."/>
            <person name="Takamiya M."/>
            <person name="Ohfuku Y."/>
            <person name="Funahashi T."/>
            <person name="Tanaka T."/>
            <person name="Kudoh Y."/>
            <person name="Yamazaki J."/>
            <person name="Kushida N."/>
            <person name="Oguchi A."/>
            <person name="Aoki K."/>
            <person name="Nakamura Y."/>
            <person name="Robb T.F."/>
            <person name="Horikoshi K."/>
            <person name="Masuchi Y."/>
            <person name="Shizuya H."/>
            <person name="Kikuchi H."/>
        </authorList>
    </citation>
    <scope>NUCLEOTIDE SEQUENCE [LARGE SCALE GENOMIC DNA]</scope>
    <source>
        <strain evidence="3">ATCC 700860 / DSM 12428 / JCM 9974 / NBRC 100139 / OT-3</strain>
    </source>
</reference>
<name>O58531_PYRHO</name>
<proteinExistence type="predicted"/>
<keyword evidence="1" id="KW-1133">Transmembrane helix</keyword>
<dbReference type="AlphaFoldDB" id="O58531"/>
<dbReference type="PIR" id="D71129">
    <property type="entry name" value="D71129"/>
</dbReference>
<evidence type="ECO:0000313" key="3">
    <source>
        <dbReference type="Proteomes" id="UP000000752"/>
    </source>
</evidence>
<organism evidence="2 3">
    <name type="scientific">Pyrococcus horikoshii (strain ATCC 700860 / DSM 12428 / JCM 9974 / NBRC 100139 / OT-3)</name>
    <dbReference type="NCBI Taxonomy" id="70601"/>
    <lineage>
        <taxon>Archaea</taxon>
        <taxon>Methanobacteriati</taxon>
        <taxon>Methanobacteriota</taxon>
        <taxon>Thermococci</taxon>
        <taxon>Thermococcales</taxon>
        <taxon>Thermococcaceae</taxon>
        <taxon>Pyrococcus</taxon>
    </lineage>
</organism>
<dbReference type="Proteomes" id="UP000000752">
    <property type="component" value="Chromosome"/>
</dbReference>